<dbReference type="PANTHER" id="PTHR13932">
    <property type="entry name" value="COPROPORPHYRINIGEN III OXIDASE"/>
    <property type="match status" value="1"/>
</dbReference>
<dbReference type="EMBL" id="CP002691">
    <property type="protein sequence ID" value="AEE50473.1"/>
    <property type="molecule type" value="Genomic_DNA"/>
</dbReference>
<accession>F4KZN7</accession>
<dbReference type="GO" id="GO:0051539">
    <property type="term" value="F:4 iron, 4 sulfur cluster binding"/>
    <property type="evidence" value="ECO:0007669"/>
    <property type="project" value="UniProtKB-UniRule"/>
</dbReference>
<reference evidence="4 5" key="1">
    <citation type="journal article" date="2011" name="Stand. Genomic Sci.">
        <title>Complete genome sequence of Haliscomenobacter hydrossis type strain (O).</title>
        <authorList>
            <consortium name="US DOE Joint Genome Institute (JGI-PGF)"/>
            <person name="Daligault H."/>
            <person name="Lapidus A."/>
            <person name="Zeytun A."/>
            <person name="Nolan M."/>
            <person name="Lucas S."/>
            <person name="Del Rio T.G."/>
            <person name="Tice H."/>
            <person name="Cheng J.F."/>
            <person name="Tapia R."/>
            <person name="Han C."/>
            <person name="Goodwin L."/>
            <person name="Pitluck S."/>
            <person name="Liolios K."/>
            <person name="Pagani I."/>
            <person name="Ivanova N."/>
            <person name="Huntemann M."/>
            <person name="Mavromatis K."/>
            <person name="Mikhailova N."/>
            <person name="Pati A."/>
            <person name="Chen A."/>
            <person name="Palaniappan K."/>
            <person name="Land M."/>
            <person name="Hauser L."/>
            <person name="Brambilla E.M."/>
            <person name="Rohde M."/>
            <person name="Verbarg S."/>
            <person name="Goker M."/>
            <person name="Bristow J."/>
            <person name="Eisen J.A."/>
            <person name="Markowitz V."/>
            <person name="Hugenholtz P."/>
            <person name="Kyrpides N.C."/>
            <person name="Klenk H.P."/>
            <person name="Woyke T."/>
        </authorList>
    </citation>
    <scope>NUCLEOTIDE SEQUENCE [LARGE SCALE GENOMIC DNA]</scope>
    <source>
        <strain evidence="5">ATCC 27775 / DSM 1100 / LMG 10767 / O</strain>
    </source>
</reference>
<dbReference type="KEGG" id="hhy:Halhy_2604"/>
<dbReference type="GO" id="GO:0006779">
    <property type="term" value="P:porphyrin-containing compound biosynthetic process"/>
    <property type="evidence" value="ECO:0007669"/>
    <property type="project" value="InterPro"/>
</dbReference>
<reference key="2">
    <citation type="submission" date="2011-04" db="EMBL/GenBank/DDBJ databases">
        <title>Complete sequence of chromosome of Haliscomenobacter hydrossis DSM 1100.</title>
        <authorList>
            <consortium name="US DOE Joint Genome Institute (JGI-PGF)"/>
            <person name="Lucas S."/>
            <person name="Han J."/>
            <person name="Lapidus A."/>
            <person name="Bruce D."/>
            <person name="Goodwin L."/>
            <person name="Pitluck S."/>
            <person name="Peters L."/>
            <person name="Kyrpides N."/>
            <person name="Mavromatis K."/>
            <person name="Ivanova N."/>
            <person name="Ovchinnikova G."/>
            <person name="Pagani I."/>
            <person name="Daligault H."/>
            <person name="Detter J.C."/>
            <person name="Han C."/>
            <person name="Land M."/>
            <person name="Hauser L."/>
            <person name="Markowitz V."/>
            <person name="Cheng J.-F."/>
            <person name="Hugenholtz P."/>
            <person name="Woyke T."/>
            <person name="Wu D."/>
            <person name="Verbarg S."/>
            <person name="Frueling A."/>
            <person name="Brambilla E."/>
            <person name="Klenk H.-P."/>
            <person name="Eisen J.A."/>
        </authorList>
    </citation>
    <scope>NUCLEOTIDE SEQUENCE</scope>
    <source>
        <strain>DSM 1100</strain>
    </source>
</reference>
<dbReference type="Pfam" id="PF04055">
    <property type="entry name" value="Radical_SAM"/>
    <property type="match status" value="1"/>
</dbReference>
<keyword evidence="2" id="KW-0479">Metal-binding</keyword>
<keyword evidence="2" id="KW-0949">S-adenosyl-L-methionine</keyword>
<comment type="similarity">
    <text evidence="1">Belongs to the anaerobic coproporphyrinogen-III oxidase family. HemW subfamily.</text>
</comment>
<evidence type="ECO:0000313" key="5">
    <source>
        <dbReference type="Proteomes" id="UP000008461"/>
    </source>
</evidence>
<dbReference type="Gene3D" id="3.30.750.200">
    <property type="match status" value="1"/>
</dbReference>
<dbReference type="GO" id="GO:0005737">
    <property type="term" value="C:cytoplasm"/>
    <property type="evidence" value="ECO:0007669"/>
    <property type="project" value="UniProtKB-SubCell"/>
</dbReference>
<dbReference type="GO" id="GO:0046872">
    <property type="term" value="F:metal ion binding"/>
    <property type="evidence" value="ECO:0007669"/>
    <property type="project" value="UniProtKB-UniRule"/>
</dbReference>
<keyword evidence="5" id="KW-1185">Reference proteome</keyword>
<keyword evidence="2" id="KW-0143">Chaperone</keyword>
<keyword evidence="2" id="KW-0004">4Fe-4S</keyword>
<comment type="function">
    <text evidence="2">Probably acts as a heme chaperone, transferring heme to an unknown acceptor. Binds one molecule of heme per monomer, possibly covalently. Binds 1 [4Fe-4S] cluster. The cluster is coordinated with 3 cysteines and an exchangeable S-adenosyl-L-methionine.</text>
</comment>
<dbReference type="SMART" id="SM00729">
    <property type="entry name" value="Elp3"/>
    <property type="match status" value="1"/>
</dbReference>
<dbReference type="HOGENOM" id="CLU_027579_2_2_10"/>
<keyword evidence="2" id="KW-0408">Iron</keyword>
<dbReference type="InterPro" id="IPR004559">
    <property type="entry name" value="HemW-like"/>
</dbReference>
<dbReference type="SUPFAM" id="SSF102114">
    <property type="entry name" value="Radical SAM enzymes"/>
    <property type="match status" value="1"/>
</dbReference>
<sequence>MVDAIVRELELQKDYLQGAPLSSIYFGGGTPSLLDAGELERIFAKIYQLHAVEVDAEITLEANPDDLDLLKLQALRNTPVNRLSIGIQSFAEEDLRFMNRAHNAQEARACIENALSQGFKNLTLDLIYGAPTTSHAQWAKNLETIFQYPIPHLSAYCLTVEPKTALDHFVKKGLAAPVDEEHANAQFQHLMEATKARGFEHYEISNFAQPGWYARHNSSYWQGEPYLGIGPSAHSFNGSSRQWNVANNAKYLKILNDDTPPTLENSGLFERETLSPATRYNEYVMTGLRTIWGCSLDKIDPAFRTFFLENIQPFITKELVLVQEQRYRLSDTGKFMADHIASELFFIENN</sequence>
<comment type="subcellular location">
    <subcellularLocation>
        <location evidence="2">Cytoplasm</location>
    </subcellularLocation>
</comment>
<name>F4KZN7_HALH1</name>
<dbReference type="InterPro" id="IPR034505">
    <property type="entry name" value="Coproporphyrinogen-III_oxidase"/>
</dbReference>
<protein>
    <recommendedName>
        <fullName evidence="2">Heme chaperone HemW</fullName>
    </recommendedName>
</protein>
<dbReference type="eggNOG" id="COG0635">
    <property type="taxonomic scope" value="Bacteria"/>
</dbReference>
<feature type="domain" description="Radical SAM core" evidence="3">
    <location>
        <begin position="1"/>
        <end position="200"/>
    </location>
</feature>
<dbReference type="Proteomes" id="UP000008461">
    <property type="component" value="Chromosome"/>
</dbReference>
<keyword evidence="2" id="KW-0411">Iron-sulfur</keyword>
<evidence type="ECO:0000259" key="3">
    <source>
        <dbReference type="PROSITE" id="PS51918"/>
    </source>
</evidence>
<dbReference type="InterPro" id="IPR010723">
    <property type="entry name" value="HemN_C"/>
</dbReference>
<dbReference type="PANTHER" id="PTHR13932:SF5">
    <property type="entry name" value="RADICAL S-ADENOSYL METHIONINE DOMAIN-CONTAINING PROTEIN 1, MITOCHONDRIAL"/>
    <property type="match status" value="1"/>
</dbReference>
<dbReference type="Pfam" id="PF06969">
    <property type="entry name" value="HemN_C"/>
    <property type="match status" value="1"/>
</dbReference>
<evidence type="ECO:0000313" key="4">
    <source>
        <dbReference type="EMBL" id="AEE50473.1"/>
    </source>
</evidence>
<evidence type="ECO:0000256" key="2">
    <source>
        <dbReference type="RuleBase" id="RU364116"/>
    </source>
</evidence>
<keyword evidence="2" id="KW-0963">Cytoplasm</keyword>
<dbReference type="GO" id="GO:0004109">
    <property type="term" value="F:coproporphyrinogen oxidase activity"/>
    <property type="evidence" value="ECO:0007669"/>
    <property type="project" value="InterPro"/>
</dbReference>
<dbReference type="InterPro" id="IPR006638">
    <property type="entry name" value="Elp3/MiaA/NifB-like_rSAM"/>
</dbReference>
<dbReference type="InterPro" id="IPR058240">
    <property type="entry name" value="rSAM_sf"/>
</dbReference>
<organism evidence="4 5">
    <name type="scientific">Haliscomenobacter hydrossis (strain ATCC 27775 / DSM 1100 / LMG 10767 / O)</name>
    <dbReference type="NCBI Taxonomy" id="760192"/>
    <lineage>
        <taxon>Bacteria</taxon>
        <taxon>Pseudomonadati</taxon>
        <taxon>Bacteroidota</taxon>
        <taxon>Saprospiria</taxon>
        <taxon>Saprospirales</taxon>
        <taxon>Haliscomenobacteraceae</taxon>
        <taxon>Haliscomenobacter</taxon>
    </lineage>
</organism>
<dbReference type="NCBIfam" id="TIGR00539">
    <property type="entry name" value="hemN_rel"/>
    <property type="match status" value="1"/>
</dbReference>
<dbReference type="InterPro" id="IPR007197">
    <property type="entry name" value="rSAM"/>
</dbReference>
<dbReference type="STRING" id="760192.Halhy_2604"/>
<gene>
    <name evidence="4" type="ordered locus">Halhy_2604</name>
</gene>
<keyword evidence="2" id="KW-0349">Heme</keyword>
<proteinExistence type="inferred from homology"/>
<dbReference type="PROSITE" id="PS51918">
    <property type="entry name" value="RADICAL_SAM"/>
    <property type="match status" value="1"/>
</dbReference>
<dbReference type="AlphaFoldDB" id="F4KZN7"/>
<evidence type="ECO:0000256" key="1">
    <source>
        <dbReference type="ARBA" id="ARBA00006100"/>
    </source>
</evidence>